<organism evidence="2 3">
    <name type="scientific">Syphacia muris</name>
    <dbReference type="NCBI Taxonomy" id="451379"/>
    <lineage>
        <taxon>Eukaryota</taxon>
        <taxon>Metazoa</taxon>
        <taxon>Ecdysozoa</taxon>
        <taxon>Nematoda</taxon>
        <taxon>Chromadorea</taxon>
        <taxon>Rhabditida</taxon>
        <taxon>Spirurina</taxon>
        <taxon>Oxyuridomorpha</taxon>
        <taxon>Oxyuroidea</taxon>
        <taxon>Oxyuridae</taxon>
        <taxon>Syphacia</taxon>
    </lineage>
</organism>
<keyword evidence="2" id="KW-1185">Reference proteome</keyword>
<evidence type="ECO:0000313" key="3">
    <source>
        <dbReference type="WBParaSite" id="SMUV_0000492001-mRNA-1"/>
    </source>
</evidence>
<protein>
    <submittedName>
        <fullName evidence="3">Trithorax group protein osa</fullName>
    </submittedName>
</protein>
<feature type="compositionally biased region" description="Polar residues" evidence="1">
    <location>
        <begin position="183"/>
        <end position="194"/>
    </location>
</feature>
<feature type="compositionally biased region" description="Polar residues" evidence="1">
    <location>
        <begin position="124"/>
        <end position="137"/>
    </location>
</feature>
<dbReference type="WBParaSite" id="SMUV_0000492001-mRNA-1">
    <property type="protein sequence ID" value="SMUV_0000492001-mRNA-1"/>
    <property type="gene ID" value="SMUV_0000492001"/>
</dbReference>
<feature type="region of interest" description="Disordered" evidence="1">
    <location>
        <begin position="1"/>
        <end position="22"/>
    </location>
</feature>
<evidence type="ECO:0000256" key="1">
    <source>
        <dbReference type="SAM" id="MobiDB-lite"/>
    </source>
</evidence>
<feature type="compositionally biased region" description="Polar residues" evidence="1">
    <location>
        <begin position="84"/>
        <end position="110"/>
    </location>
</feature>
<name>A0A0N5AKA7_9BILA</name>
<evidence type="ECO:0000313" key="2">
    <source>
        <dbReference type="Proteomes" id="UP000046393"/>
    </source>
</evidence>
<sequence>MEQSGPCTSEAGLHYKPTRSSDNMVIYESRNLRTSIASNTIGSSYVSSSNAAEPQSPLGQLDPHRLREMVVGKQNPGSHDVGSSYKQQQQYWDHNSGCPTSSPSNMRLAPSNSNLQMAHMMHSSGISQGRSPLSSPVTVHGPSPYTTRPPSNASSSPYLQSPQASVHYSSTMQQMPQSPAPNMMQSNQVPPASPSNVYGTRVGNMGPPQQQYSYNPQVQQQWNPPPPSQSHYVGQPQMLNTSGQRVMIQRVPYPQADKLAVALTADIVGSSN</sequence>
<feature type="compositionally biased region" description="Polar residues" evidence="1">
    <location>
        <begin position="144"/>
        <end position="177"/>
    </location>
</feature>
<reference evidence="3" key="1">
    <citation type="submission" date="2017-02" db="UniProtKB">
        <authorList>
            <consortium name="WormBaseParasite"/>
        </authorList>
    </citation>
    <scope>IDENTIFICATION</scope>
</reference>
<feature type="region of interest" description="Disordered" evidence="1">
    <location>
        <begin position="122"/>
        <end position="194"/>
    </location>
</feature>
<accession>A0A0N5AKA7</accession>
<proteinExistence type="predicted"/>
<feature type="region of interest" description="Disordered" evidence="1">
    <location>
        <begin position="69"/>
        <end position="110"/>
    </location>
</feature>
<dbReference type="Proteomes" id="UP000046393">
    <property type="component" value="Unplaced"/>
</dbReference>
<dbReference type="AlphaFoldDB" id="A0A0N5AKA7"/>